<dbReference type="Proteomes" id="UP000471521">
    <property type="component" value="Unassembled WGS sequence"/>
</dbReference>
<dbReference type="InterPro" id="IPR029069">
    <property type="entry name" value="HotDog_dom_sf"/>
</dbReference>
<accession>A0A6B0SC35</accession>
<evidence type="ECO:0000256" key="1">
    <source>
        <dbReference type="SAM" id="MobiDB-lite"/>
    </source>
</evidence>
<evidence type="ECO:0000313" key="3">
    <source>
        <dbReference type="Proteomes" id="UP000471521"/>
    </source>
</evidence>
<keyword evidence="3" id="KW-1185">Reference proteome</keyword>
<feature type="compositionally biased region" description="Basic and acidic residues" evidence="1">
    <location>
        <begin position="1"/>
        <end position="19"/>
    </location>
</feature>
<proteinExistence type="predicted"/>
<dbReference type="Gene3D" id="3.10.129.10">
    <property type="entry name" value="Hotdog Thioesterase"/>
    <property type="match status" value="1"/>
</dbReference>
<dbReference type="SUPFAM" id="SSF54637">
    <property type="entry name" value="Thioesterase/thiol ester dehydrase-isomerase"/>
    <property type="match status" value="1"/>
</dbReference>
<feature type="region of interest" description="Disordered" evidence="1">
    <location>
        <begin position="1"/>
        <end position="20"/>
    </location>
</feature>
<protein>
    <recommendedName>
        <fullName evidence="4">Thioesterase</fullName>
    </recommendedName>
</protein>
<sequence length="83" mass="8938">MDVDDIRQPPDDRPPDSRPEAAYATAELTVEYHETTPMGVPLDVTSRVVGEIDRSAQVQTEILADGALTVTGDVTAVRMDGVL</sequence>
<comment type="caution">
    <text evidence="2">The sequence shown here is derived from an EMBL/GenBank/DDBJ whole genome shotgun (WGS) entry which is preliminary data.</text>
</comment>
<reference evidence="2 3" key="1">
    <citation type="submission" date="2019-12" db="EMBL/GenBank/DDBJ databases">
        <title>Isolation and characterization of three novel carbon monoxide-oxidizing members of Halobacteria from salione crusts and soils.</title>
        <authorList>
            <person name="Myers M.R."/>
            <person name="King G.M."/>
        </authorList>
    </citation>
    <scope>NUCLEOTIDE SEQUENCE [LARGE SCALE GENOMIC DNA]</scope>
    <source>
        <strain evidence="2 3">PCN9</strain>
    </source>
</reference>
<evidence type="ECO:0008006" key="4">
    <source>
        <dbReference type="Google" id="ProtNLM"/>
    </source>
</evidence>
<name>A0A6B0SC35_9EURY</name>
<evidence type="ECO:0000313" key="2">
    <source>
        <dbReference type="EMBL" id="MXR19214.1"/>
    </source>
</evidence>
<dbReference type="RefSeq" id="WP_159524811.1">
    <property type="nucleotide sequence ID" value="NZ_WUUU01000002.1"/>
</dbReference>
<gene>
    <name evidence="2" type="ORF">GRX66_00825</name>
</gene>
<organism evidence="2 3">
    <name type="scientific">Halobacterium bonnevillei</name>
    <dbReference type="NCBI Taxonomy" id="2692200"/>
    <lineage>
        <taxon>Archaea</taxon>
        <taxon>Methanobacteriati</taxon>
        <taxon>Methanobacteriota</taxon>
        <taxon>Stenosarchaea group</taxon>
        <taxon>Halobacteria</taxon>
        <taxon>Halobacteriales</taxon>
        <taxon>Halobacteriaceae</taxon>
        <taxon>Halobacterium</taxon>
    </lineage>
</organism>
<dbReference type="EMBL" id="WUUU01000002">
    <property type="protein sequence ID" value="MXR19214.1"/>
    <property type="molecule type" value="Genomic_DNA"/>
</dbReference>
<dbReference type="AlphaFoldDB" id="A0A6B0SC35"/>